<protein>
    <submittedName>
        <fullName evidence="1">Uncharacterized protein</fullName>
    </submittedName>
</protein>
<organism evidence="1 2">
    <name type="scientific">Auriscalpium vulgare</name>
    <dbReference type="NCBI Taxonomy" id="40419"/>
    <lineage>
        <taxon>Eukaryota</taxon>
        <taxon>Fungi</taxon>
        <taxon>Dikarya</taxon>
        <taxon>Basidiomycota</taxon>
        <taxon>Agaricomycotina</taxon>
        <taxon>Agaricomycetes</taxon>
        <taxon>Russulales</taxon>
        <taxon>Auriscalpiaceae</taxon>
        <taxon>Auriscalpium</taxon>
    </lineage>
</organism>
<dbReference type="EMBL" id="MU275981">
    <property type="protein sequence ID" value="KAI0044485.1"/>
    <property type="molecule type" value="Genomic_DNA"/>
</dbReference>
<proteinExistence type="predicted"/>
<reference evidence="1" key="2">
    <citation type="journal article" date="2022" name="New Phytol.">
        <title>Evolutionary transition to the ectomycorrhizal habit in the genomes of a hyperdiverse lineage of mushroom-forming fungi.</title>
        <authorList>
            <person name="Looney B."/>
            <person name="Miyauchi S."/>
            <person name="Morin E."/>
            <person name="Drula E."/>
            <person name="Courty P.E."/>
            <person name="Kohler A."/>
            <person name="Kuo A."/>
            <person name="LaButti K."/>
            <person name="Pangilinan J."/>
            <person name="Lipzen A."/>
            <person name="Riley R."/>
            <person name="Andreopoulos W."/>
            <person name="He G."/>
            <person name="Johnson J."/>
            <person name="Nolan M."/>
            <person name="Tritt A."/>
            <person name="Barry K.W."/>
            <person name="Grigoriev I.V."/>
            <person name="Nagy L.G."/>
            <person name="Hibbett D."/>
            <person name="Henrissat B."/>
            <person name="Matheny P.B."/>
            <person name="Labbe J."/>
            <person name="Martin F.M."/>
        </authorList>
    </citation>
    <scope>NUCLEOTIDE SEQUENCE</scope>
    <source>
        <strain evidence="1">FP105234-sp</strain>
    </source>
</reference>
<reference evidence="1" key="1">
    <citation type="submission" date="2021-02" db="EMBL/GenBank/DDBJ databases">
        <authorList>
            <consortium name="DOE Joint Genome Institute"/>
            <person name="Ahrendt S."/>
            <person name="Looney B.P."/>
            <person name="Miyauchi S."/>
            <person name="Morin E."/>
            <person name="Drula E."/>
            <person name="Courty P.E."/>
            <person name="Chicoki N."/>
            <person name="Fauchery L."/>
            <person name="Kohler A."/>
            <person name="Kuo A."/>
            <person name="Labutti K."/>
            <person name="Pangilinan J."/>
            <person name="Lipzen A."/>
            <person name="Riley R."/>
            <person name="Andreopoulos W."/>
            <person name="He G."/>
            <person name="Johnson J."/>
            <person name="Barry K.W."/>
            <person name="Grigoriev I.V."/>
            <person name="Nagy L."/>
            <person name="Hibbett D."/>
            <person name="Henrissat B."/>
            <person name="Matheny P.B."/>
            <person name="Labbe J."/>
            <person name="Martin F."/>
        </authorList>
    </citation>
    <scope>NUCLEOTIDE SEQUENCE</scope>
    <source>
        <strain evidence="1">FP105234-sp</strain>
    </source>
</reference>
<dbReference type="Proteomes" id="UP000814033">
    <property type="component" value="Unassembled WGS sequence"/>
</dbReference>
<comment type="caution">
    <text evidence="1">The sequence shown here is derived from an EMBL/GenBank/DDBJ whole genome shotgun (WGS) entry which is preliminary data.</text>
</comment>
<accession>A0ACB8RKM8</accession>
<name>A0ACB8RKM8_9AGAM</name>
<evidence type="ECO:0000313" key="2">
    <source>
        <dbReference type="Proteomes" id="UP000814033"/>
    </source>
</evidence>
<gene>
    <name evidence="1" type="ORF">FA95DRAFT_254632</name>
</gene>
<evidence type="ECO:0000313" key="1">
    <source>
        <dbReference type="EMBL" id="KAI0044485.1"/>
    </source>
</evidence>
<sequence>MTRLSKSISRVDELTHIAPENQRSSLAAQVAELRNTLRRHRERYETFVKLSKEYADEYLQGLSDEIKSQETWLARLERRLDLARQLQRNVAGLKESFRKDVCDELKGACAAVRARPLVEEAALFKELNELIDTIKECYIALDNFWMDEVRHVTQALKLRIEHAEVDRWRKIDTETQSALDDESHPNCTLFRR</sequence>
<keyword evidence="2" id="KW-1185">Reference proteome</keyword>